<reference evidence="1" key="2">
    <citation type="journal article" date="2015" name="Fish Shellfish Immunol.">
        <title>Early steps in the European eel (Anguilla anguilla)-Vibrio vulnificus interaction in the gills: Role of the RtxA13 toxin.</title>
        <authorList>
            <person name="Callol A."/>
            <person name="Pajuelo D."/>
            <person name="Ebbesson L."/>
            <person name="Teles M."/>
            <person name="MacKenzie S."/>
            <person name="Amaro C."/>
        </authorList>
    </citation>
    <scope>NUCLEOTIDE SEQUENCE</scope>
</reference>
<accession>A0A0E9RRH6</accession>
<proteinExistence type="predicted"/>
<name>A0A0E9RRH6_ANGAN</name>
<dbReference type="EMBL" id="GBXM01077145">
    <property type="protein sequence ID" value="JAH31432.1"/>
    <property type="molecule type" value="Transcribed_RNA"/>
</dbReference>
<protein>
    <submittedName>
        <fullName evidence="1">Uncharacterized protein</fullName>
    </submittedName>
</protein>
<organism evidence="1">
    <name type="scientific">Anguilla anguilla</name>
    <name type="common">European freshwater eel</name>
    <name type="synonym">Muraena anguilla</name>
    <dbReference type="NCBI Taxonomy" id="7936"/>
    <lineage>
        <taxon>Eukaryota</taxon>
        <taxon>Metazoa</taxon>
        <taxon>Chordata</taxon>
        <taxon>Craniata</taxon>
        <taxon>Vertebrata</taxon>
        <taxon>Euteleostomi</taxon>
        <taxon>Actinopterygii</taxon>
        <taxon>Neopterygii</taxon>
        <taxon>Teleostei</taxon>
        <taxon>Anguilliformes</taxon>
        <taxon>Anguillidae</taxon>
        <taxon>Anguilla</taxon>
    </lineage>
</organism>
<dbReference type="AlphaFoldDB" id="A0A0E9RRH6"/>
<sequence>MILTVTRKNGLLSGKAFTQGQLWPVQNKVDYEWCMDRPFARTQKHINEKLLLFVEMSQYMFIRTV</sequence>
<reference evidence="1" key="1">
    <citation type="submission" date="2014-11" db="EMBL/GenBank/DDBJ databases">
        <authorList>
            <person name="Amaro Gonzalez C."/>
        </authorList>
    </citation>
    <scope>NUCLEOTIDE SEQUENCE</scope>
</reference>
<evidence type="ECO:0000313" key="1">
    <source>
        <dbReference type="EMBL" id="JAH31432.1"/>
    </source>
</evidence>